<dbReference type="Pfam" id="PF17754">
    <property type="entry name" value="TetR_C_14"/>
    <property type="match status" value="1"/>
</dbReference>
<reference evidence="6 7" key="1">
    <citation type="submission" date="2019-03" db="EMBL/GenBank/DDBJ databases">
        <title>Genomic Encyclopedia of Archaeal and Bacterial Type Strains, Phase II (KMG-II): from individual species to whole genera.</title>
        <authorList>
            <person name="Goeker M."/>
        </authorList>
    </citation>
    <scope>NUCLEOTIDE SEQUENCE [LARGE SCALE GENOMIC DNA]</scope>
    <source>
        <strain evidence="6 7">DSM 45499</strain>
    </source>
</reference>
<evidence type="ECO:0000259" key="5">
    <source>
        <dbReference type="PROSITE" id="PS50977"/>
    </source>
</evidence>
<keyword evidence="3" id="KW-0804">Transcription</keyword>
<evidence type="ECO:0000313" key="6">
    <source>
        <dbReference type="EMBL" id="TDV57671.1"/>
    </source>
</evidence>
<evidence type="ECO:0000256" key="2">
    <source>
        <dbReference type="ARBA" id="ARBA00023125"/>
    </source>
</evidence>
<evidence type="ECO:0000256" key="4">
    <source>
        <dbReference type="PROSITE-ProRule" id="PRU00335"/>
    </source>
</evidence>
<dbReference type="SUPFAM" id="SSF46689">
    <property type="entry name" value="Homeodomain-like"/>
    <property type="match status" value="1"/>
</dbReference>
<sequence length="209" mass="22526">MSVADINIARMSATVITYHLRMGRWEPNARGRLEQAALELFGERGFEQTTAAAIAERAGVTERTFFRHYADKREVLFAGALVMKDLLVGAVAEAPASASPLEATAGAIAAVGAMMQQRRELVRQRQVVVDANPELRERELAKMSTLGAALTGALRDRGVGELTARLTAEAGIAVFRVAFDSWVNDPDAAELPDVVRASFVELKAVTSGE</sequence>
<feature type="domain" description="HTH tetR-type" evidence="5">
    <location>
        <begin position="27"/>
        <end position="87"/>
    </location>
</feature>
<dbReference type="InterPro" id="IPR009057">
    <property type="entry name" value="Homeodomain-like_sf"/>
</dbReference>
<keyword evidence="2 4" id="KW-0238">DNA-binding</keyword>
<comment type="caution">
    <text evidence="6">The sequence shown here is derived from an EMBL/GenBank/DDBJ whole genome shotgun (WGS) entry which is preliminary data.</text>
</comment>
<name>A0A4V3FV44_9PSEU</name>
<accession>A0A4V3FV44</accession>
<dbReference type="InterPro" id="IPR001647">
    <property type="entry name" value="HTH_TetR"/>
</dbReference>
<evidence type="ECO:0000313" key="7">
    <source>
        <dbReference type="Proteomes" id="UP000294927"/>
    </source>
</evidence>
<gene>
    <name evidence="6" type="ORF">CLV71_101544</name>
</gene>
<evidence type="ECO:0000256" key="1">
    <source>
        <dbReference type="ARBA" id="ARBA00023015"/>
    </source>
</evidence>
<evidence type="ECO:0000256" key="3">
    <source>
        <dbReference type="ARBA" id="ARBA00023163"/>
    </source>
</evidence>
<protein>
    <submittedName>
        <fullName evidence="6">TetR family transcriptional regulator</fullName>
    </submittedName>
</protein>
<dbReference type="PANTHER" id="PTHR30055">
    <property type="entry name" value="HTH-TYPE TRANSCRIPTIONAL REGULATOR RUTR"/>
    <property type="match status" value="1"/>
</dbReference>
<dbReference type="Pfam" id="PF00440">
    <property type="entry name" value="TetR_N"/>
    <property type="match status" value="1"/>
</dbReference>
<keyword evidence="1" id="KW-0805">Transcription regulation</keyword>
<dbReference type="InterPro" id="IPR041347">
    <property type="entry name" value="MftR_C"/>
</dbReference>
<dbReference type="PROSITE" id="PS50977">
    <property type="entry name" value="HTH_TETR_2"/>
    <property type="match status" value="1"/>
</dbReference>
<organism evidence="6 7">
    <name type="scientific">Actinophytocola oryzae</name>
    <dbReference type="NCBI Taxonomy" id="502181"/>
    <lineage>
        <taxon>Bacteria</taxon>
        <taxon>Bacillati</taxon>
        <taxon>Actinomycetota</taxon>
        <taxon>Actinomycetes</taxon>
        <taxon>Pseudonocardiales</taxon>
        <taxon>Pseudonocardiaceae</taxon>
    </lineage>
</organism>
<dbReference type="GO" id="GO:0003700">
    <property type="term" value="F:DNA-binding transcription factor activity"/>
    <property type="evidence" value="ECO:0007669"/>
    <property type="project" value="TreeGrafter"/>
</dbReference>
<dbReference type="PRINTS" id="PR00455">
    <property type="entry name" value="HTHTETR"/>
</dbReference>
<proteinExistence type="predicted"/>
<feature type="DNA-binding region" description="H-T-H motif" evidence="4">
    <location>
        <begin position="50"/>
        <end position="69"/>
    </location>
</feature>
<dbReference type="EMBL" id="SOCP01000001">
    <property type="protein sequence ID" value="TDV57671.1"/>
    <property type="molecule type" value="Genomic_DNA"/>
</dbReference>
<dbReference type="Gene3D" id="1.10.357.10">
    <property type="entry name" value="Tetracycline Repressor, domain 2"/>
    <property type="match status" value="1"/>
</dbReference>
<dbReference type="InterPro" id="IPR050109">
    <property type="entry name" value="HTH-type_TetR-like_transc_reg"/>
</dbReference>
<dbReference type="PANTHER" id="PTHR30055:SF238">
    <property type="entry name" value="MYCOFACTOCIN BIOSYNTHESIS TRANSCRIPTIONAL REGULATOR MFTR-RELATED"/>
    <property type="match status" value="1"/>
</dbReference>
<dbReference type="GO" id="GO:0000976">
    <property type="term" value="F:transcription cis-regulatory region binding"/>
    <property type="evidence" value="ECO:0007669"/>
    <property type="project" value="TreeGrafter"/>
</dbReference>
<dbReference type="AlphaFoldDB" id="A0A4V3FV44"/>
<dbReference type="Proteomes" id="UP000294927">
    <property type="component" value="Unassembled WGS sequence"/>
</dbReference>
<keyword evidence="7" id="KW-1185">Reference proteome</keyword>